<dbReference type="Proteomes" id="UP001596337">
    <property type="component" value="Unassembled WGS sequence"/>
</dbReference>
<evidence type="ECO:0000313" key="2">
    <source>
        <dbReference type="EMBL" id="MFC6870354.1"/>
    </source>
</evidence>
<accession>A0ABW2C696</accession>
<organism evidence="2 3">
    <name type="scientific">Haloechinothrix salitolerans</name>
    <dbReference type="NCBI Taxonomy" id="926830"/>
    <lineage>
        <taxon>Bacteria</taxon>
        <taxon>Bacillati</taxon>
        <taxon>Actinomycetota</taxon>
        <taxon>Actinomycetes</taxon>
        <taxon>Pseudonocardiales</taxon>
        <taxon>Pseudonocardiaceae</taxon>
        <taxon>Haloechinothrix</taxon>
    </lineage>
</organism>
<evidence type="ECO:0000313" key="3">
    <source>
        <dbReference type="Proteomes" id="UP001596337"/>
    </source>
</evidence>
<feature type="compositionally biased region" description="Basic residues" evidence="1">
    <location>
        <begin position="88"/>
        <end position="97"/>
    </location>
</feature>
<proteinExistence type="predicted"/>
<protein>
    <submittedName>
        <fullName evidence="2">Uncharacterized protein</fullName>
    </submittedName>
</protein>
<feature type="region of interest" description="Disordered" evidence="1">
    <location>
        <begin position="71"/>
        <end position="97"/>
    </location>
</feature>
<gene>
    <name evidence="2" type="ORF">ACFQGD_24760</name>
</gene>
<sequence length="97" mass="11136">MSNEDRAEHVLMPFPPLLHCVPEQSHAAAVDAVACPDCTGQVQMDKHNPSDWRVLHDETCPRWAGLLRQQRVQQEADKRDAARQAKIAARRKRRHHN</sequence>
<reference evidence="3" key="1">
    <citation type="journal article" date="2019" name="Int. J. Syst. Evol. Microbiol.">
        <title>The Global Catalogue of Microorganisms (GCM) 10K type strain sequencing project: providing services to taxonomists for standard genome sequencing and annotation.</title>
        <authorList>
            <consortium name="The Broad Institute Genomics Platform"/>
            <consortium name="The Broad Institute Genome Sequencing Center for Infectious Disease"/>
            <person name="Wu L."/>
            <person name="Ma J."/>
        </authorList>
    </citation>
    <scope>NUCLEOTIDE SEQUENCE [LARGE SCALE GENOMIC DNA]</scope>
    <source>
        <strain evidence="3">KCTC 32255</strain>
    </source>
</reference>
<feature type="compositionally biased region" description="Basic and acidic residues" evidence="1">
    <location>
        <begin position="74"/>
        <end position="83"/>
    </location>
</feature>
<name>A0ABW2C696_9PSEU</name>
<comment type="caution">
    <text evidence="2">The sequence shown here is derived from an EMBL/GenBank/DDBJ whole genome shotgun (WGS) entry which is preliminary data.</text>
</comment>
<dbReference type="RefSeq" id="WP_345395332.1">
    <property type="nucleotide sequence ID" value="NZ_BAABLA010000023.1"/>
</dbReference>
<dbReference type="EMBL" id="JBHSXX010000001">
    <property type="protein sequence ID" value="MFC6870354.1"/>
    <property type="molecule type" value="Genomic_DNA"/>
</dbReference>
<keyword evidence="3" id="KW-1185">Reference proteome</keyword>
<evidence type="ECO:0000256" key="1">
    <source>
        <dbReference type="SAM" id="MobiDB-lite"/>
    </source>
</evidence>